<dbReference type="Pfam" id="PF13181">
    <property type="entry name" value="TPR_8"/>
    <property type="match status" value="1"/>
</dbReference>
<evidence type="ECO:0000256" key="1">
    <source>
        <dbReference type="PROSITE-ProRule" id="PRU00339"/>
    </source>
</evidence>
<organism evidence="3 4">
    <name type="scientific">Mucilaginibacter terrenus</name>
    <dbReference type="NCBI Taxonomy" id="2482727"/>
    <lineage>
        <taxon>Bacteria</taxon>
        <taxon>Pseudomonadati</taxon>
        <taxon>Bacteroidota</taxon>
        <taxon>Sphingobacteriia</taxon>
        <taxon>Sphingobacteriales</taxon>
        <taxon>Sphingobacteriaceae</taxon>
        <taxon>Mucilaginibacter</taxon>
    </lineage>
</organism>
<dbReference type="PANTHER" id="PTHR12558">
    <property type="entry name" value="CELL DIVISION CYCLE 16,23,27"/>
    <property type="match status" value="1"/>
</dbReference>
<name>A0A3E2NUR2_9SPHI</name>
<dbReference type="GO" id="GO:0016567">
    <property type="term" value="P:protein ubiquitination"/>
    <property type="evidence" value="ECO:0007669"/>
    <property type="project" value="TreeGrafter"/>
</dbReference>
<dbReference type="InterPro" id="IPR019734">
    <property type="entry name" value="TPR_rpt"/>
</dbReference>
<evidence type="ECO:0000256" key="2">
    <source>
        <dbReference type="SAM" id="SignalP"/>
    </source>
</evidence>
<evidence type="ECO:0000313" key="4">
    <source>
        <dbReference type="Proteomes" id="UP000260823"/>
    </source>
</evidence>
<feature type="chain" id="PRO_5017776244" evidence="2">
    <location>
        <begin position="20"/>
        <end position="378"/>
    </location>
</feature>
<dbReference type="EMBL" id="QWDE01000001">
    <property type="protein sequence ID" value="RFZ84697.1"/>
    <property type="molecule type" value="Genomic_DNA"/>
</dbReference>
<comment type="caution">
    <text evidence="3">The sequence shown here is derived from an EMBL/GenBank/DDBJ whole genome shotgun (WGS) entry which is preliminary data.</text>
</comment>
<sequence>MKNITSALLLTCLSLAVSAQTKVDDGRLLDYYQTQRFAEASAYLKSVYTEPVTDKKALSQLAYTSNMAGNLPDAERYYQRIYDADSSNTGVLLSLAGINLRRGNNTKAENYYLQLIKRDSSNFLVYKQLARIKQEKGDIAGNIGYLQKANKLNPTEPDVASDLAEMYINLKMTPAAEKVLNVATAADPENIVLLESLMKLTYAQKKWQETVDACLKLIKAGSESSMIKTKLAVSYYNLKNYTCGVETLAEIPGIGQNEFTYYYSAMCFKALKDNKQAIVFLNKAITDGISPSIASYYGEIADSNEKLIRYKKAIAAYQKALQFDENPMLYYSLANLYETYLKDKPSAVRYYKKYLATKPPLVQKDYIAYATSQVEKGK</sequence>
<dbReference type="Gene3D" id="1.25.40.10">
    <property type="entry name" value="Tetratricopeptide repeat domain"/>
    <property type="match status" value="2"/>
</dbReference>
<protein>
    <submittedName>
        <fullName evidence="3">Uncharacterized protein</fullName>
    </submittedName>
</protein>
<keyword evidence="2" id="KW-0732">Signal</keyword>
<dbReference type="InterPro" id="IPR011990">
    <property type="entry name" value="TPR-like_helical_dom_sf"/>
</dbReference>
<keyword evidence="1" id="KW-0802">TPR repeat</keyword>
<accession>A0A3E2NUR2</accession>
<dbReference type="OrthoDB" id="1221582at2"/>
<keyword evidence="4" id="KW-1185">Reference proteome</keyword>
<dbReference type="Pfam" id="PF14559">
    <property type="entry name" value="TPR_19"/>
    <property type="match status" value="1"/>
</dbReference>
<dbReference type="SMART" id="SM00028">
    <property type="entry name" value="TPR"/>
    <property type="match status" value="6"/>
</dbReference>
<dbReference type="RefSeq" id="WP_117381599.1">
    <property type="nucleotide sequence ID" value="NZ_QWDE01000001.1"/>
</dbReference>
<evidence type="ECO:0000313" key="3">
    <source>
        <dbReference type="EMBL" id="RFZ84697.1"/>
    </source>
</evidence>
<proteinExistence type="predicted"/>
<dbReference type="Pfam" id="PF13174">
    <property type="entry name" value="TPR_6"/>
    <property type="match status" value="1"/>
</dbReference>
<feature type="signal peptide" evidence="2">
    <location>
        <begin position="1"/>
        <end position="19"/>
    </location>
</feature>
<dbReference type="GO" id="GO:0031145">
    <property type="term" value="P:anaphase-promoting complex-dependent catabolic process"/>
    <property type="evidence" value="ECO:0007669"/>
    <property type="project" value="TreeGrafter"/>
</dbReference>
<dbReference type="Pfam" id="PF13432">
    <property type="entry name" value="TPR_16"/>
    <property type="match status" value="1"/>
</dbReference>
<gene>
    <name evidence="3" type="ORF">DYU05_03555</name>
</gene>
<dbReference type="GO" id="GO:0005737">
    <property type="term" value="C:cytoplasm"/>
    <property type="evidence" value="ECO:0007669"/>
    <property type="project" value="TreeGrafter"/>
</dbReference>
<dbReference type="AlphaFoldDB" id="A0A3E2NUR2"/>
<dbReference type="PANTHER" id="PTHR12558:SF13">
    <property type="entry name" value="CELL DIVISION CYCLE PROTEIN 27 HOMOLOG"/>
    <property type="match status" value="1"/>
</dbReference>
<feature type="repeat" description="TPR" evidence="1">
    <location>
        <begin position="294"/>
        <end position="327"/>
    </location>
</feature>
<dbReference type="SUPFAM" id="SSF48452">
    <property type="entry name" value="TPR-like"/>
    <property type="match status" value="1"/>
</dbReference>
<dbReference type="Proteomes" id="UP000260823">
    <property type="component" value="Unassembled WGS sequence"/>
</dbReference>
<dbReference type="PROSITE" id="PS50005">
    <property type="entry name" value="TPR"/>
    <property type="match status" value="1"/>
</dbReference>
<reference evidence="3 4" key="1">
    <citation type="submission" date="2018-08" db="EMBL/GenBank/DDBJ databases">
        <title>Mucilaginibacter terrae sp. nov., isolated from manganese diggings.</title>
        <authorList>
            <person name="Huang Y."/>
            <person name="Zhou Z."/>
        </authorList>
    </citation>
    <scope>NUCLEOTIDE SEQUENCE [LARGE SCALE GENOMIC DNA]</scope>
    <source>
        <strain evidence="3 4">ZH6</strain>
    </source>
</reference>
<dbReference type="GO" id="GO:0051301">
    <property type="term" value="P:cell division"/>
    <property type="evidence" value="ECO:0007669"/>
    <property type="project" value="TreeGrafter"/>
</dbReference>